<feature type="transmembrane region" description="Helical" evidence="10">
    <location>
        <begin position="12"/>
        <end position="29"/>
    </location>
</feature>
<dbReference type="EMBL" id="LRBV02000009">
    <property type="status" value="NOT_ANNOTATED_CDS"/>
    <property type="molecule type" value="Genomic_DNA"/>
</dbReference>
<reference evidence="11" key="2">
    <citation type="submission" date="2021-01" db="UniProtKB">
        <authorList>
            <consortium name="EnsemblPlants"/>
        </authorList>
    </citation>
    <scope>IDENTIFICATION</scope>
</reference>
<evidence type="ECO:0000256" key="10">
    <source>
        <dbReference type="SAM" id="Phobius"/>
    </source>
</evidence>
<evidence type="ECO:0000256" key="1">
    <source>
        <dbReference type="ARBA" id="ARBA00001971"/>
    </source>
</evidence>
<dbReference type="PRINTS" id="PR00463">
    <property type="entry name" value="EP450I"/>
</dbReference>
<name>A0A7N2MHV9_QUELO</name>
<keyword evidence="10" id="KW-0472">Membrane</keyword>
<keyword evidence="6 8" id="KW-0408">Iron</keyword>
<dbReference type="Gene3D" id="1.10.630.10">
    <property type="entry name" value="Cytochrome P450"/>
    <property type="match status" value="1"/>
</dbReference>
<keyword evidence="7 9" id="KW-0503">Monooxygenase</keyword>
<dbReference type="KEGG" id="qlo:115962258"/>
<accession>A0A7N2MHV9</accession>
<evidence type="ECO:0000256" key="3">
    <source>
        <dbReference type="ARBA" id="ARBA00022617"/>
    </source>
</evidence>
<comment type="cofactor">
    <cofactor evidence="1 8">
        <name>heme</name>
        <dbReference type="ChEBI" id="CHEBI:30413"/>
    </cofactor>
</comment>
<dbReference type="OMA" id="RFVSHPI"/>
<dbReference type="PROSITE" id="PS00086">
    <property type="entry name" value="CYTOCHROME_P450"/>
    <property type="match status" value="1"/>
</dbReference>
<dbReference type="GO" id="GO:0005506">
    <property type="term" value="F:iron ion binding"/>
    <property type="evidence" value="ECO:0007669"/>
    <property type="project" value="InterPro"/>
</dbReference>
<proteinExistence type="inferred from homology"/>
<keyword evidence="10" id="KW-1133">Transmembrane helix</keyword>
<keyword evidence="12" id="KW-1185">Reference proteome</keyword>
<comment type="similarity">
    <text evidence="2 9">Belongs to the cytochrome P450 family.</text>
</comment>
<dbReference type="OrthoDB" id="1877779at2759"/>
<dbReference type="GeneID" id="115962258"/>
<gene>
    <name evidence="11" type="primary">LOC115962258</name>
</gene>
<keyword evidence="5 9" id="KW-0560">Oxidoreductase</keyword>
<dbReference type="FunFam" id="1.10.630.10:FF:000126">
    <property type="entry name" value="Predicted protein"/>
    <property type="match status" value="1"/>
</dbReference>
<evidence type="ECO:0000256" key="7">
    <source>
        <dbReference type="ARBA" id="ARBA00023033"/>
    </source>
</evidence>
<organism evidence="11 12">
    <name type="scientific">Quercus lobata</name>
    <name type="common">Valley oak</name>
    <dbReference type="NCBI Taxonomy" id="97700"/>
    <lineage>
        <taxon>Eukaryota</taxon>
        <taxon>Viridiplantae</taxon>
        <taxon>Streptophyta</taxon>
        <taxon>Embryophyta</taxon>
        <taxon>Tracheophyta</taxon>
        <taxon>Spermatophyta</taxon>
        <taxon>Magnoliopsida</taxon>
        <taxon>eudicotyledons</taxon>
        <taxon>Gunneridae</taxon>
        <taxon>Pentapetalae</taxon>
        <taxon>rosids</taxon>
        <taxon>fabids</taxon>
        <taxon>Fagales</taxon>
        <taxon>Fagaceae</taxon>
        <taxon>Quercus</taxon>
    </lineage>
</organism>
<dbReference type="InterPro" id="IPR017972">
    <property type="entry name" value="Cyt_P450_CS"/>
</dbReference>
<dbReference type="AlphaFoldDB" id="A0A7N2MHV9"/>
<dbReference type="PANTHER" id="PTHR47950">
    <property type="entry name" value="CYTOCHROME P450, FAMILY 76, SUBFAMILY C, POLYPEPTIDE 5-RELATED"/>
    <property type="match status" value="1"/>
</dbReference>
<dbReference type="InterPro" id="IPR001128">
    <property type="entry name" value="Cyt_P450"/>
</dbReference>
<feature type="binding site" description="axial binding residue" evidence="8">
    <location>
        <position position="440"/>
    </location>
    <ligand>
        <name>heme</name>
        <dbReference type="ChEBI" id="CHEBI:30413"/>
    </ligand>
    <ligandPart>
        <name>Fe</name>
        <dbReference type="ChEBI" id="CHEBI:18248"/>
    </ligandPart>
</feature>
<evidence type="ECO:0000313" key="12">
    <source>
        <dbReference type="Proteomes" id="UP000594261"/>
    </source>
</evidence>
<dbReference type="InParanoid" id="A0A7N2MHV9"/>
<sequence>MDQKDIPLWKTDMIFFLLLFPIPLFFRYIKHVFSKNPPLPPGPFSWPIIGNIHQMGRELHSILANLARVHGPLMSLRLGTQTIIVASSPAAAREILKTHDKTLSGRPLSHATPVINPTLNNFSIGFAIECNDHWRRLRAICKAELFSAKALESKKMSREKKVMELIGFLGSKEGKVVNLGEVVYITVTDILSNALFSVDFLDFEGQGIGKELRKLLTEDAELGITVNLSDLYPILSGLDFQGIRKKSKEILGKLITIWEDIIKERRKQESVISDQSDFLDALIKDGYTNDQINQLIVELFIAGIDTSIIAIEWGVANLMKNQDAMHKLRDELDREIGTDNVKESHLAHLPYLQACVNETLRLQPPGPLLLPHRALQTCQVMGYTVPRDSQILVNMWAIGRDPMIWNDSLSFKPERFLDSSLDSKGNNFEYIPFSAGRRICPGQSLATMQVPFILASLVHSFDWFLPGNMNSTELDMNEKFTITLRKKQPLQLIPRGRK</sequence>
<dbReference type="RefSeq" id="XP_030937024.1">
    <property type="nucleotide sequence ID" value="XM_031081164.1"/>
</dbReference>
<evidence type="ECO:0000256" key="6">
    <source>
        <dbReference type="ARBA" id="ARBA00023004"/>
    </source>
</evidence>
<evidence type="ECO:0000313" key="11">
    <source>
        <dbReference type="EnsemblPlants" id="QL09p014883:mrna"/>
    </source>
</evidence>
<keyword evidence="3 8" id="KW-0349">Heme</keyword>
<dbReference type="GO" id="GO:0004497">
    <property type="term" value="F:monooxygenase activity"/>
    <property type="evidence" value="ECO:0007669"/>
    <property type="project" value="UniProtKB-KW"/>
</dbReference>
<evidence type="ECO:0000256" key="5">
    <source>
        <dbReference type="ARBA" id="ARBA00023002"/>
    </source>
</evidence>
<dbReference type="GO" id="GO:0020037">
    <property type="term" value="F:heme binding"/>
    <property type="evidence" value="ECO:0007669"/>
    <property type="project" value="InterPro"/>
</dbReference>
<evidence type="ECO:0008006" key="13">
    <source>
        <dbReference type="Google" id="ProtNLM"/>
    </source>
</evidence>
<dbReference type="InterPro" id="IPR036396">
    <property type="entry name" value="Cyt_P450_sf"/>
</dbReference>
<evidence type="ECO:0000256" key="9">
    <source>
        <dbReference type="RuleBase" id="RU000461"/>
    </source>
</evidence>
<dbReference type="Gramene" id="QL09p014883:mrna">
    <property type="protein sequence ID" value="QL09p014883:mrna"/>
    <property type="gene ID" value="QL09p014883"/>
</dbReference>
<keyword evidence="10" id="KW-0812">Transmembrane</keyword>
<evidence type="ECO:0000256" key="8">
    <source>
        <dbReference type="PIRSR" id="PIRSR602401-1"/>
    </source>
</evidence>
<dbReference type="PANTHER" id="PTHR47950:SF49">
    <property type="entry name" value="CYTOCHROME P450"/>
    <property type="match status" value="1"/>
</dbReference>
<evidence type="ECO:0000256" key="2">
    <source>
        <dbReference type="ARBA" id="ARBA00010617"/>
    </source>
</evidence>
<evidence type="ECO:0000256" key="4">
    <source>
        <dbReference type="ARBA" id="ARBA00022723"/>
    </source>
</evidence>
<dbReference type="PRINTS" id="PR00385">
    <property type="entry name" value="P450"/>
</dbReference>
<dbReference type="Pfam" id="PF00067">
    <property type="entry name" value="p450"/>
    <property type="match status" value="1"/>
</dbReference>
<dbReference type="EnsemblPlants" id="QL09p014883:mrna">
    <property type="protein sequence ID" value="QL09p014883:mrna"/>
    <property type="gene ID" value="QL09p014883"/>
</dbReference>
<dbReference type="Proteomes" id="UP000594261">
    <property type="component" value="Chromosome 9"/>
</dbReference>
<dbReference type="InterPro" id="IPR002401">
    <property type="entry name" value="Cyt_P450_E_grp-I"/>
</dbReference>
<protein>
    <recommendedName>
        <fullName evidence="13">Cytochrome P450</fullName>
    </recommendedName>
</protein>
<dbReference type="GO" id="GO:0016705">
    <property type="term" value="F:oxidoreductase activity, acting on paired donors, with incorporation or reduction of molecular oxygen"/>
    <property type="evidence" value="ECO:0007669"/>
    <property type="project" value="InterPro"/>
</dbReference>
<keyword evidence="4 8" id="KW-0479">Metal-binding</keyword>
<dbReference type="SUPFAM" id="SSF48264">
    <property type="entry name" value="Cytochrome P450"/>
    <property type="match status" value="1"/>
</dbReference>
<reference evidence="11 12" key="1">
    <citation type="journal article" date="2016" name="G3 (Bethesda)">
        <title>First Draft Assembly and Annotation of the Genome of a California Endemic Oak Quercus lobata Nee (Fagaceae).</title>
        <authorList>
            <person name="Sork V.L."/>
            <person name="Fitz-Gibbon S.T."/>
            <person name="Puiu D."/>
            <person name="Crepeau M."/>
            <person name="Gugger P.F."/>
            <person name="Sherman R."/>
            <person name="Stevens K."/>
            <person name="Langley C.H."/>
            <person name="Pellegrini M."/>
            <person name="Salzberg S.L."/>
        </authorList>
    </citation>
    <scope>NUCLEOTIDE SEQUENCE [LARGE SCALE GENOMIC DNA]</scope>
    <source>
        <strain evidence="11 12">cv. SW786</strain>
    </source>
</reference>